<dbReference type="EMBL" id="JBHUOF010000021">
    <property type="protein sequence ID" value="MFD2800909.1"/>
    <property type="molecule type" value="Genomic_DNA"/>
</dbReference>
<dbReference type="Proteomes" id="UP001597478">
    <property type="component" value="Unassembled WGS sequence"/>
</dbReference>
<gene>
    <name evidence="2" type="ORF">ACFS2C_16075</name>
</gene>
<feature type="compositionally biased region" description="Basic and acidic residues" evidence="1">
    <location>
        <begin position="58"/>
        <end position="67"/>
    </location>
</feature>
<accession>A0ABW5WCN0</accession>
<evidence type="ECO:0008006" key="4">
    <source>
        <dbReference type="Google" id="ProtNLM"/>
    </source>
</evidence>
<proteinExistence type="predicted"/>
<keyword evidence="3" id="KW-1185">Reference proteome</keyword>
<name>A0ABW5WCN0_9PSEU</name>
<evidence type="ECO:0000313" key="2">
    <source>
        <dbReference type="EMBL" id="MFD2800909.1"/>
    </source>
</evidence>
<protein>
    <recommendedName>
        <fullName evidence="4">DUF222 domain-containing protein</fullName>
    </recommendedName>
</protein>
<organism evidence="2 3">
    <name type="scientific">Prauserella oleivorans</name>
    <dbReference type="NCBI Taxonomy" id="1478153"/>
    <lineage>
        <taxon>Bacteria</taxon>
        <taxon>Bacillati</taxon>
        <taxon>Actinomycetota</taxon>
        <taxon>Actinomycetes</taxon>
        <taxon>Pseudonocardiales</taxon>
        <taxon>Pseudonocardiaceae</taxon>
        <taxon>Prauserella</taxon>
    </lineage>
</organism>
<reference evidence="3" key="1">
    <citation type="journal article" date="2019" name="Int. J. Syst. Evol. Microbiol.">
        <title>The Global Catalogue of Microorganisms (GCM) 10K type strain sequencing project: providing services to taxonomists for standard genome sequencing and annotation.</title>
        <authorList>
            <consortium name="The Broad Institute Genomics Platform"/>
            <consortium name="The Broad Institute Genome Sequencing Center for Infectious Disease"/>
            <person name="Wu L."/>
            <person name="Ma J."/>
        </authorList>
    </citation>
    <scope>NUCLEOTIDE SEQUENCE [LARGE SCALE GENOMIC DNA]</scope>
    <source>
        <strain evidence="3">IBRC-M 10906</strain>
    </source>
</reference>
<comment type="caution">
    <text evidence="2">The sequence shown here is derived from an EMBL/GenBank/DDBJ whole genome shotgun (WGS) entry which is preliminary data.</text>
</comment>
<evidence type="ECO:0000313" key="3">
    <source>
        <dbReference type="Proteomes" id="UP001597478"/>
    </source>
</evidence>
<feature type="region of interest" description="Disordered" evidence="1">
    <location>
        <begin position="58"/>
        <end position="78"/>
    </location>
</feature>
<sequence>MALDVVVRELHRGESALARELLGVADRHRAESEVYHVALDLAAWSQDHVRQLADAARAHGIEPDGDRGVGPGDSGWPGEPDGVLPAVLADLRRLHGHATGVALDWELLEQGARAVKDVDLLDLARRCRPRTRRQVTWADAMAKTLAPQLLAG</sequence>
<evidence type="ECO:0000256" key="1">
    <source>
        <dbReference type="SAM" id="MobiDB-lite"/>
    </source>
</evidence>
<dbReference type="RefSeq" id="WP_377390788.1">
    <property type="nucleotide sequence ID" value="NZ_JBHSAN010000024.1"/>
</dbReference>